<dbReference type="EMBL" id="JAFIRR010000121">
    <property type="protein sequence ID" value="MCO6418190.1"/>
    <property type="molecule type" value="Genomic_DNA"/>
</dbReference>
<keyword evidence="1" id="KW-0472">Membrane</keyword>
<accession>A0ABT1D8C3</accession>
<dbReference type="RefSeq" id="WP_252954818.1">
    <property type="nucleotide sequence ID" value="NZ_JAFIRR010000121.1"/>
</dbReference>
<name>A0ABT1D8C3_9PROT</name>
<proteinExistence type="predicted"/>
<organism evidence="2 3">
    <name type="scientific">Siccirubricoccus soli</name>
    <dbReference type="NCBI Taxonomy" id="2899147"/>
    <lineage>
        <taxon>Bacteria</taxon>
        <taxon>Pseudomonadati</taxon>
        <taxon>Pseudomonadota</taxon>
        <taxon>Alphaproteobacteria</taxon>
        <taxon>Acetobacterales</taxon>
        <taxon>Roseomonadaceae</taxon>
        <taxon>Siccirubricoccus</taxon>
    </lineage>
</organism>
<evidence type="ECO:0000313" key="3">
    <source>
        <dbReference type="Proteomes" id="UP001523392"/>
    </source>
</evidence>
<evidence type="ECO:0000313" key="2">
    <source>
        <dbReference type="EMBL" id="MCO6418190.1"/>
    </source>
</evidence>
<sequence length="80" mass="8356">MERLWRRSPFGSPGLDREEAPWALLLASAACAPLAVLAQGGDGHTAILAGLACLAAPALAIEMMLGMARLGFALVPTDRR</sequence>
<feature type="transmembrane region" description="Helical" evidence="1">
    <location>
        <begin position="21"/>
        <end position="40"/>
    </location>
</feature>
<keyword evidence="1" id="KW-0812">Transmembrane</keyword>
<gene>
    <name evidence="2" type="ORF">JYK14_18765</name>
</gene>
<keyword evidence="1" id="KW-1133">Transmembrane helix</keyword>
<evidence type="ECO:0000256" key="1">
    <source>
        <dbReference type="SAM" id="Phobius"/>
    </source>
</evidence>
<comment type="caution">
    <text evidence="2">The sequence shown here is derived from an EMBL/GenBank/DDBJ whole genome shotgun (WGS) entry which is preliminary data.</text>
</comment>
<reference evidence="2 3" key="1">
    <citation type="submission" date="2021-12" db="EMBL/GenBank/DDBJ databases">
        <title>Siccirubricoccus leaddurans sp. nov., a high concentration Zn2+ tolerance bacterium.</title>
        <authorList>
            <person name="Cao Y."/>
        </authorList>
    </citation>
    <scope>NUCLEOTIDE SEQUENCE [LARGE SCALE GENOMIC DNA]</scope>
    <source>
        <strain evidence="2 3">KC 17139</strain>
    </source>
</reference>
<keyword evidence="3" id="KW-1185">Reference proteome</keyword>
<dbReference type="Proteomes" id="UP001523392">
    <property type="component" value="Unassembled WGS sequence"/>
</dbReference>
<dbReference type="PROSITE" id="PS51257">
    <property type="entry name" value="PROKAR_LIPOPROTEIN"/>
    <property type="match status" value="1"/>
</dbReference>
<protein>
    <submittedName>
        <fullName evidence="2">Uncharacterized protein</fullName>
    </submittedName>
</protein>
<feature type="transmembrane region" description="Helical" evidence="1">
    <location>
        <begin position="46"/>
        <end position="72"/>
    </location>
</feature>